<organism evidence="2 3">
    <name type="scientific">Kitasatospora phosalacinea</name>
    <dbReference type="NCBI Taxonomy" id="2065"/>
    <lineage>
        <taxon>Bacteria</taxon>
        <taxon>Bacillati</taxon>
        <taxon>Actinomycetota</taxon>
        <taxon>Actinomycetes</taxon>
        <taxon>Kitasatosporales</taxon>
        <taxon>Streptomycetaceae</taxon>
        <taxon>Kitasatospora</taxon>
    </lineage>
</organism>
<protein>
    <submittedName>
        <fullName evidence="2">Serine hydrolase</fullName>
    </submittedName>
</protein>
<dbReference type="Proteomes" id="UP001599542">
    <property type="component" value="Unassembled WGS sequence"/>
</dbReference>
<feature type="domain" description="Beta-lactamase class A catalytic" evidence="1">
    <location>
        <begin position="64"/>
        <end position="109"/>
    </location>
</feature>
<dbReference type="Gene3D" id="3.40.710.10">
    <property type="entry name" value="DD-peptidase/beta-lactamase superfamily"/>
    <property type="match status" value="1"/>
</dbReference>
<keyword evidence="3" id="KW-1185">Reference proteome</keyword>
<dbReference type="SUPFAM" id="SSF56601">
    <property type="entry name" value="beta-lactamase/transpeptidase-like"/>
    <property type="match status" value="1"/>
</dbReference>
<comment type="caution">
    <text evidence="2">The sequence shown here is derived from an EMBL/GenBank/DDBJ whole genome shotgun (WGS) entry which is preliminary data.</text>
</comment>
<evidence type="ECO:0000259" key="1">
    <source>
        <dbReference type="Pfam" id="PF13354"/>
    </source>
</evidence>
<name>A0ABW6GVV0_9ACTN</name>
<evidence type="ECO:0000313" key="2">
    <source>
        <dbReference type="EMBL" id="MFE1356909.1"/>
    </source>
</evidence>
<accession>A0ABW6GVV0</accession>
<sequence>MERCGRLAVAAVRPGTGAAAVRGGGLFVTASVVKVDLVAALLLQRGGSGGGEGGGEGGLTAGERELAELAVVRSDNAAASELYRLVGGAPGLDAAYRALGLVETTAGRDGYWGLTTTGVGDRVRLLRQVFAADGALDGALNRAGAGALPGRRWLAGLMGRVVPEQVWGVSAAGATRLKNGWLPRSATGLWVVGSFGALADGTLVAVLSDGWREMAQGVAAVEAAARWAVEAVGAAGTAGTAGTVGRDGRADGGS</sequence>
<proteinExistence type="predicted"/>
<dbReference type="RefSeq" id="WP_380328008.1">
    <property type="nucleotide sequence ID" value="NZ_JBHYPW010000044.1"/>
</dbReference>
<dbReference type="InterPro" id="IPR000871">
    <property type="entry name" value="Beta-lactam_class-A"/>
</dbReference>
<dbReference type="Pfam" id="PF13354">
    <property type="entry name" value="Beta-lactamase2"/>
    <property type="match status" value="1"/>
</dbReference>
<dbReference type="PANTHER" id="PTHR35333">
    <property type="entry name" value="BETA-LACTAMASE"/>
    <property type="match status" value="1"/>
</dbReference>
<dbReference type="PANTHER" id="PTHR35333:SF3">
    <property type="entry name" value="BETA-LACTAMASE-TYPE TRANSPEPTIDASE FOLD CONTAINING PROTEIN"/>
    <property type="match status" value="1"/>
</dbReference>
<evidence type="ECO:0000313" key="3">
    <source>
        <dbReference type="Proteomes" id="UP001599542"/>
    </source>
</evidence>
<keyword evidence="2" id="KW-0378">Hydrolase</keyword>
<gene>
    <name evidence="2" type="ORF">ACFW6T_33595</name>
</gene>
<dbReference type="InterPro" id="IPR012338">
    <property type="entry name" value="Beta-lactam/transpept-like"/>
</dbReference>
<dbReference type="InterPro" id="IPR045155">
    <property type="entry name" value="Beta-lactam_cat"/>
</dbReference>
<dbReference type="EMBL" id="JBHYPX010000111">
    <property type="protein sequence ID" value="MFE1356909.1"/>
    <property type="molecule type" value="Genomic_DNA"/>
</dbReference>
<reference evidence="2 3" key="1">
    <citation type="submission" date="2024-09" db="EMBL/GenBank/DDBJ databases">
        <title>The Natural Products Discovery Center: Release of the First 8490 Sequenced Strains for Exploring Actinobacteria Biosynthetic Diversity.</title>
        <authorList>
            <person name="Kalkreuter E."/>
            <person name="Kautsar S.A."/>
            <person name="Yang D."/>
            <person name="Bader C.D."/>
            <person name="Teijaro C.N."/>
            <person name="Fluegel L."/>
            <person name="Davis C.M."/>
            <person name="Simpson J.R."/>
            <person name="Lauterbach L."/>
            <person name="Steele A.D."/>
            <person name="Gui C."/>
            <person name="Meng S."/>
            <person name="Li G."/>
            <person name="Viehrig K."/>
            <person name="Ye F."/>
            <person name="Su P."/>
            <person name="Kiefer A.F."/>
            <person name="Nichols A."/>
            <person name="Cepeda A.J."/>
            <person name="Yan W."/>
            <person name="Fan B."/>
            <person name="Jiang Y."/>
            <person name="Adhikari A."/>
            <person name="Zheng C.-J."/>
            <person name="Schuster L."/>
            <person name="Cowan T.M."/>
            <person name="Smanski M.J."/>
            <person name="Chevrette M.G."/>
            <person name="De Carvalho L.P.S."/>
            <person name="Shen B."/>
        </authorList>
    </citation>
    <scope>NUCLEOTIDE SEQUENCE [LARGE SCALE GENOMIC DNA]</scope>
    <source>
        <strain evidence="2 3">NPDC058753</strain>
    </source>
</reference>
<dbReference type="GO" id="GO:0016787">
    <property type="term" value="F:hydrolase activity"/>
    <property type="evidence" value="ECO:0007669"/>
    <property type="project" value="UniProtKB-KW"/>
</dbReference>